<dbReference type="GO" id="GO:0008168">
    <property type="term" value="F:methyltransferase activity"/>
    <property type="evidence" value="ECO:0007669"/>
    <property type="project" value="UniProtKB-KW"/>
</dbReference>
<name>A0ABU3NXE0_9FIRM</name>
<accession>A0ABU3NXE0</accession>
<evidence type="ECO:0000313" key="8">
    <source>
        <dbReference type="Proteomes" id="UP001254848"/>
    </source>
</evidence>
<dbReference type="RefSeq" id="WP_413779990.1">
    <property type="nucleotide sequence ID" value="NZ_JAUOZS010000001.1"/>
</dbReference>
<dbReference type="Proteomes" id="UP001254848">
    <property type="component" value="Unassembled WGS sequence"/>
</dbReference>
<dbReference type="PANTHER" id="PTHR33841:SF1">
    <property type="entry name" value="DNA METHYLTRANSFERASE A"/>
    <property type="match status" value="1"/>
</dbReference>
<evidence type="ECO:0000256" key="2">
    <source>
        <dbReference type="ARBA" id="ARBA00022603"/>
    </source>
</evidence>
<keyword evidence="3" id="KW-0808">Transferase</keyword>
<keyword evidence="2 7" id="KW-0489">Methyltransferase</keyword>
<feature type="domain" description="Type II methyltransferase M.TaqI-like" evidence="6">
    <location>
        <begin position="222"/>
        <end position="377"/>
    </location>
</feature>
<evidence type="ECO:0000256" key="3">
    <source>
        <dbReference type="ARBA" id="ARBA00022679"/>
    </source>
</evidence>
<evidence type="ECO:0000256" key="4">
    <source>
        <dbReference type="ARBA" id="ARBA00022691"/>
    </source>
</evidence>
<dbReference type="EC" id="2.1.1.72" evidence="1"/>
<reference evidence="7 8" key="1">
    <citation type="submission" date="2023-07" db="EMBL/GenBank/DDBJ databases">
        <title>The novel representative of Negativicutes class, Anaeroselena agilis gen. nov. sp. nov.</title>
        <authorList>
            <person name="Prokofeva M.I."/>
            <person name="Elcheninov A.G."/>
            <person name="Klyukina A."/>
            <person name="Kublanov I.V."/>
            <person name="Frolov E.N."/>
            <person name="Podosokorskaya O.A."/>
        </authorList>
    </citation>
    <scope>NUCLEOTIDE SEQUENCE [LARGE SCALE GENOMIC DNA]</scope>
    <source>
        <strain evidence="7 8">4137-cl</strain>
    </source>
</reference>
<evidence type="ECO:0000313" key="7">
    <source>
        <dbReference type="EMBL" id="MDT8901479.1"/>
    </source>
</evidence>
<dbReference type="EMBL" id="JAUOZS010000001">
    <property type="protein sequence ID" value="MDT8901479.1"/>
    <property type="molecule type" value="Genomic_DNA"/>
</dbReference>
<proteinExistence type="predicted"/>
<protein>
    <recommendedName>
        <fullName evidence="1">site-specific DNA-methyltransferase (adenine-specific)</fullName>
        <ecNumber evidence="1">2.1.1.72</ecNumber>
    </recommendedName>
</protein>
<evidence type="ECO:0000256" key="5">
    <source>
        <dbReference type="ARBA" id="ARBA00047942"/>
    </source>
</evidence>
<evidence type="ECO:0000256" key="1">
    <source>
        <dbReference type="ARBA" id="ARBA00011900"/>
    </source>
</evidence>
<dbReference type="PANTHER" id="PTHR33841">
    <property type="entry name" value="DNA METHYLTRANSFERASE YEEA-RELATED"/>
    <property type="match status" value="1"/>
</dbReference>
<sequence>MDNGARKKLRETVTLLRRMLEDGTGEAAGAEAWHAGMTLALEAAMAARGVAGPAPAFFGGTAGVLPAAEQRGRELLAGCGELLTAPAALGWLNQFWHSGERAGLAGRTRGDQCAKIGAGALVPATQVYSEPYMAAFLAENSLGALWLAGRPDSALAAGWRYRVGLPDESRGRPRRARELTVCDPACGAGNFLLAAFDLLYGMYREEGADDPAVICASIVNGNLFGADIDKRAVAVARAVLWLRAKERAPAIELAALPGLYANVVAADERDGGLGSLLTAADAAGALGRLLGRRYAVVLTNPPYLDKRDYASTVRAYLRRHYPVAAGNLYAAFITRCLALAEECVAMVTPQSFLYLQSYAKLRGEVFGQAAIRTLAHLGLGAFADAVVDAALFVLAVNGAAAEKGVYIKLLAAPRKAEALAEAVRGHNAGERRPEVFVRTVAEATALPGRPLAYWLGDGLRAALTEARPLKEAADVVLGMKTADNARFVRRWWEIWGPDGAADGWVPYEKEASGFRYARRAAHYVRWTEGARRYYGSYYSAQLPNTKYWFREGLAYGLVSSKAFTAKLLPAGCMTDMAASCVFAHDPQETPFLLGLLNAKLCQGLLKVFNPTVNYQPVDLQRLPLPAVSATTRQEIGRLALVAAAAADELRTLEPTDRGYRFAPAEFLPLSATLAQRAVRLWLAALRQVLAAAAVDRLLAAALALPPAEAAALTEELGGFPDEWPALAGYETLPPELADDRLPGPASVRQCGGEELAVLKERLSLLYREGPKRGQLPEEFFIKLVAFIRLHPLTVYNLLCEGIVEEGWRCPPLEKEMALDFVSAAVLTLHGHAWPEQAAAADPGIMAIPAVRAALDELVAQRCVPAGFAADFAAVTGVALDRWLERGFFPRHVAQFKRRPVVWQLADGPDSWLMHWRCAGEFVAGRGLEGYAPEADWGGRVCVAPLQAAGMLAAPVLAAGELARALADWRRCLDGEYML</sequence>
<gene>
    <name evidence="7" type="ORF">Q4T40_09525</name>
</gene>
<dbReference type="PRINTS" id="PR00507">
    <property type="entry name" value="N12N6MTFRASE"/>
</dbReference>
<dbReference type="InterPro" id="IPR029063">
    <property type="entry name" value="SAM-dependent_MTases_sf"/>
</dbReference>
<dbReference type="Gene3D" id="3.40.50.150">
    <property type="entry name" value="Vaccinia Virus protein VP39"/>
    <property type="match status" value="1"/>
</dbReference>
<dbReference type="PROSITE" id="PS00092">
    <property type="entry name" value="N6_MTASE"/>
    <property type="match status" value="1"/>
</dbReference>
<dbReference type="InterPro" id="IPR011639">
    <property type="entry name" value="MethylTrfase_TaqI-like_dom"/>
</dbReference>
<comment type="catalytic activity">
    <reaction evidence="5">
        <text>a 2'-deoxyadenosine in DNA + S-adenosyl-L-methionine = an N(6)-methyl-2'-deoxyadenosine in DNA + S-adenosyl-L-homocysteine + H(+)</text>
        <dbReference type="Rhea" id="RHEA:15197"/>
        <dbReference type="Rhea" id="RHEA-COMP:12418"/>
        <dbReference type="Rhea" id="RHEA-COMP:12419"/>
        <dbReference type="ChEBI" id="CHEBI:15378"/>
        <dbReference type="ChEBI" id="CHEBI:57856"/>
        <dbReference type="ChEBI" id="CHEBI:59789"/>
        <dbReference type="ChEBI" id="CHEBI:90615"/>
        <dbReference type="ChEBI" id="CHEBI:90616"/>
        <dbReference type="EC" id="2.1.1.72"/>
    </reaction>
</comment>
<dbReference type="SUPFAM" id="SSF53335">
    <property type="entry name" value="S-adenosyl-L-methionine-dependent methyltransferases"/>
    <property type="match status" value="1"/>
</dbReference>
<dbReference type="InterPro" id="IPR002052">
    <property type="entry name" value="DNA_methylase_N6_adenine_CS"/>
</dbReference>
<dbReference type="InterPro" id="IPR050953">
    <property type="entry name" value="N4_N6_ade-DNA_methylase"/>
</dbReference>
<dbReference type="GO" id="GO:0032259">
    <property type="term" value="P:methylation"/>
    <property type="evidence" value="ECO:0007669"/>
    <property type="project" value="UniProtKB-KW"/>
</dbReference>
<comment type="caution">
    <text evidence="7">The sequence shown here is derived from an EMBL/GenBank/DDBJ whole genome shotgun (WGS) entry which is preliminary data.</text>
</comment>
<dbReference type="Pfam" id="PF07669">
    <property type="entry name" value="Eco57I"/>
    <property type="match status" value="1"/>
</dbReference>
<keyword evidence="8" id="KW-1185">Reference proteome</keyword>
<organism evidence="7 8">
    <name type="scientific">Anaeroselena agilis</name>
    <dbReference type="NCBI Taxonomy" id="3063788"/>
    <lineage>
        <taxon>Bacteria</taxon>
        <taxon>Bacillati</taxon>
        <taxon>Bacillota</taxon>
        <taxon>Negativicutes</taxon>
        <taxon>Acetonemataceae</taxon>
        <taxon>Anaeroselena</taxon>
    </lineage>
</organism>
<keyword evidence="4" id="KW-0949">S-adenosyl-L-methionine</keyword>
<evidence type="ECO:0000259" key="6">
    <source>
        <dbReference type="Pfam" id="PF07669"/>
    </source>
</evidence>